<dbReference type="EMBL" id="CP097253">
    <property type="protein sequence ID" value="UUR09136.1"/>
    <property type="molecule type" value="Genomic_DNA"/>
</dbReference>
<feature type="compositionally biased region" description="Low complexity" evidence="1">
    <location>
        <begin position="1"/>
        <end position="22"/>
    </location>
</feature>
<proteinExistence type="predicted"/>
<reference evidence="3 4" key="1">
    <citation type="submission" date="2022-05" db="EMBL/GenBank/DDBJ databases">
        <title>S8-45 Sphingomonas ultraviolaceadurans.</title>
        <authorList>
            <person name="Liu Y."/>
        </authorList>
    </citation>
    <scope>NUCLEOTIDE SEQUENCE [LARGE SCALE GENOMIC DNA]</scope>
    <source>
        <strain evidence="3 4">S8-45</strain>
    </source>
</reference>
<dbReference type="RefSeq" id="WP_249504900.1">
    <property type="nucleotide sequence ID" value="NZ_CP097253.1"/>
</dbReference>
<evidence type="ECO:0000313" key="4">
    <source>
        <dbReference type="Proteomes" id="UP000831921"/>
    </source>
</evidence>
<gene>
    <name evidence="3" type="ORF">M1K48_05845</name>
</gene>
<accession>A0ABY5N3J4</accession>
<name>A0ABY5N3J4_9SPHN</name>
<dbReference type="Proteomes" id="UP000831921">
    <property type="component" value="Chromosome"/>
</dbReference>
<keyword evidence="4" id="KW-1185">Reference proteome</keyword>
<evidence type="ECO:0000256" key="1">
    <source>
        <dbReference type="SAM" id="MobiDB-lite"/>
    </source>
</evidence>
<dbReference type="Gene3D" id="2.30.30.40">
    <property type="entry name" value="SH3 Domains"/>
    <property type="match status" value="1"/>
</dbReference>
<dbReference type="InterPro" id="IPR041382">
    <property type="entry name" value="SH3_16"/>
</dbReference>
<feature type="region of interest" description="Disordered" evidence="1">
    <location>
        <begin position="1"/>
        <end position="53"/>
    </location>
</feature>
<dbReference type="Pfam" id="PF18348">
    <property type="entry name" value="SH3_16"/>
    <property type="match status" value="1"/>
</dbReference>
<sequence>MKGSSVTSGAANAAATAIPTGGRPSGNSPTPIAETPAGGFPLAGPSLHPDPRTSAYRQDLADIALAGTVIASHYAEPLQCHLAHGASLMAGPSIDSETLAELEPGASIRILDKSRGWAWGYAGGLVGYVSAAALRA</sequence>
<protein>
    <recommendedName>
        <fullName evidence="2">Bacterial dipeptidyl-peptidase SH3 domain-containing protein</fullName>
    </recommendedName>
</protein>
<evidence type="ECO:0000313" key="3">
    <source>
        <dbReference type="EMBL" id="UUR09136.1"/>
    </source>
</evidence>
<feature type="domain" description="Bacterial dipeptidyl-peptidase SH3" evidence="2">
    <location>
        <begin position="88"/>
        <end position="134"/>
    </location>
</feature>
<evidence type="ECO:0000259" key="2">
    <source>
        <dbReference type="Pfam" id="PF18348"/>
    </source>
</evidence>
<organism evidence="3 4">
    <name type="scientific">Sphingomonas glaciei</name>
    <dbReference type="NCBI Taxonomy" id="2938948"/>
    <lineage>
        <taxon>Bacteria</taxon>
        <taxon>Pseudomonadati</taxon>
        <taxon>Pseudomonadota</taxon>
        <taxon>Alphaproteobacteria</taxon>
        <taxon>Sphingomonadales</taxon>
        <taxon>Sphingomonadaceae</taxon>
        <taxon>Sphingomonas</taxon>
    </lineage>
</organism>